<keyword evidence="1" id="KW-1133">Transmembrane helix</keyword>
<name>A0A9W3BEY3_BIOGL</name>
<dbReference type="GeneID" id="106056689"/>
<keyword evidence="4" id="KW-1185">Reference proteome</keyword>
<dbReference type="Pfam" id="PF01757">
    <property type="entry name" value="Acyl_transf_3"/>
    <property type="match status" value="1"/>
</dbReference>
<evidence type="ECO:0000313" key="4">
    <source>
        <dbReference type="Proteomes" id="UP001165740"/>
    </source>
</evidence>
<organism evidence="4 5">
    <name type="scientific">Biomphalaria glabrata</name>
    <name type="common">Bloodfluke planorb</name>
    <name type="synonym">Freshwater snail</name>
    <dbReference type="NCBI Taxonomy" id="6526"/>
    <lineage>
        <taxon>Eukaryota</taxon>
        <taxon>Metazoa</taxon>
        <taxon>Spiralia</taxon>
        <taxon>Lophotrochozoa</taxon>
        <taxon>Mollusca</taxon>
        <taxon>Gastropoda</taxon>
        <taxon>Heterobranchia</taxon>
        <taxon>Euthyneura</taxon>
        <taxon>Panpulmonata</taxon>
        <taxon>Hygrophila</taxon>
        <taxon>Lymnaeoidea</taxon>
        <taxon>Planorbidae</taxon>
        <taxon>Biomphalaria</taxon>
    </lineage>
</organism>
<evidence type="ECO:0000256" key="1">
    <source>
        <dbReference type="SAM" id="Phobius"/>
    </source>
</evidence>
<feature type="transmembrane region" description="Helical" evidence="1">
    <location>
        <begin position="756"/>
        <end position="778"/>
    </location>
</feature>
<dbReference type="RefSeq" id="XP_055898142.1">
    <property type="nucleotide sequence ID" value="XM_056042167.1"/>
</dbReference>
<feature type="chain" id="PRO_5040963692" evidence="2">
    <location>
        <begin position="28"/>
        <end position="831"/>
    </location>
</feature>
<sequence length="831" mass="91570">MPSRSILKIIFTLALSVFMNKLVFCEADDTILFPDPETYPGTFTRLNHISQSHGHSNYQEILKLYYSLFLDKELFGKAGIIGSSILSISAGSRNAFDGSSGASEINDTDIEEALSSERSQRPGIPFVGSSQNNCFVDVQRLFKNVKENEWTWPFLDSWGKPGPSILLGRLIFVGSYKECRSSKAPPPLPDEGGSAFKGNYCVLNFAAKPGLGTMSLTQASLFGSLPLQIGSCMPDSCTESEITGIVQEGLNLLNVSSSLVAMPTECRSDQREYTSATVASIVLLSIILALLVCGTLFDLLVIQRPKWAAQDQGDDCVDSGLENAFSAQSRFNYLSIPDVERTIEEEVTSRDQAPMNGDSLRSREELYNTSGTVLLKEDEPLLRKAKIEPKASTCYGVLSQILLSFSVYTNGSKVLNTSQPPGSLTAVNGIRCLSMSWVVLAHVFDFGLPTAANVVDELPVRLRQWTADAISNAFVSVDTFFTLSGLLVAYLTTKEISKKGWKIRWGLFYFHRFWRLTPPYMLVLLSVLGLQRFMGSGAMWSTVQPSDKSGCEKNWWTNLLYINNLVNTDASCFGHSWYLANDMQFFILSPLMLIPFYFNVYAGLLSCGIFLLAQWITTGVLSSDNEWSPTLIGLNIKVKPGSLDYMIHYYITPYCRMGPYIVGILAGYFLAVNNGRVRLNKVTAFIGWAVSIASGLAIVYGLRGDVGGENPSSVGAAALYNAVARSAWGACVCWVIIACSSGYGGPVNTLLSWSPFVALSRLTYMAYLIHPCLLNVYYGNQESLYNLNDTNTVVTYLGILLFTYVASFVLMLGLESPWIGLEKVFLKNSRR</sequence>
<evidence type="ECO:0000256" key="2">
    <source>
        <dbReference type="SAM" id="SignalP"/>
    </source>
</evidence>
<proteinExistence type="predicted"/>
<dbReference type="InterPro" id="IPR002656">
    <property type="entry name" value="Acyl_transf_3_dom"/>
</dbReference>
<feature type="domain" description="Nose resistant-to-fluoxetine protein N-terminal" evidence="3">
    <location>
        <begin position="131"/>
        <end position="268"/>
    </location>
</feature>
<feature type="transmembrane region" description="Helical" evidence="1">
    <location>
        <begin position="278"/>
        <end position="302"/>
    </location>
</feature>
<dbReference type="AlphaFoldDB" id="A0A9W3BEY3"/>
<dbReference type="OMA" id="SHFHANI"/>
<gene>
    <name evidence="5" type="primary">LOC106056689</name>
</gene>
<dbReference type="Proteomes" id="UP001165740">
    <property type="component" value="Chromosome 9"/>
</dbReference>
<dbReference type="SMART" id="SM00703">
    <property type="entry name" value="NRF"/>
    <property type="match status" value="1"/>
</dbReference>
<evidence type="ECO:0000313" key="5">
    <source>
        <dbReference type="RefSeq" id="XP_055898142.1"/>
    </source>
</evidence>
<feature type="transmembrane region" description="Helical" evidence="1">
    <location>
        <begin position="647"/>
        <end position="670"/>
    </location>
</feature>
<dbReference type="OrthoDB" id="207378at2759"/>
<feature type="transmembrane region" description="Helical" evidence="1">
    <location>
        <begin position="793"/>
        <end position="814"/>
    </location>
</feature>
<dbReference type="PANTHER" id="PTHR11161">
    <property type="entry name" value="O-ACYLTRANSFERASE"/>
    <property type="match status" value="1"/>
</dbReference>
<reference evidence="5" key="1">
    <citation type="submission" date="2025-08" db="UniProtKB">
        <authorList>
            <consortium name="RefSeq"/>
        </authorList>
    </citation>
    <scope>IDENTIFICATION</scope>
</reference>
<keyword evidence="1" id="KW-0472">Membrane</keyword>
<dbReference type="Pfam" id="PF20146">
    <property type="entry name" value="NRF"/>
    <property type="match status" value="1"/>
</dbReference>
<accession>A0A9W3BEY3</accession>
<dbReference type="InterPro" id="IPR006621">
    <property type="entry name" value="Nose-resist-to-fluoxetine_N"/>
</dbReference>
<feature type="signal peptide" evidence="2">
    <location>
        <begin position="1"/>
        <end position="27"/>
    </location>
</feature>
<dbReference type="GO" id="GO:0016747">
    <property type="term" value="F:acyltransferase activity, transferring groups other than amino-acyl groups"/>
    <property type="evidence" value="ECO:0007669"/>
    <property type="project" value="InterPro"/>
</dbReference>
<dbReference type="InterPro" id="IPR052728">
    <property type="entry name" value="O2_lipid_transport_reg"/>
</dbReference>
<feature type="transmembrane region" description="Helical" evidence="1">
    <location>
        <begin position="722"/>
        <end position="744"/>
    </location>
</feature>
<keyword evidence="2" id="KW-0732">Signal</keyword>
<feature type="transmembrane region" description="Helical" evidence="1">
    <location>
        <begin position="682"/>
        <end position="702"/>
    </location>
</feature>
<protein>
    <submittedName>
        <fullName evidence="5">O-acyltransferase like protein-like</fullName>
    </submittedName>
</protein>
<keyword evidence="1" id="KW-0812">Transmembrane</keyword>
<dbReference type="PANTHER" id="PTHR11161:SF0">
    <property type="entry name" value="O-ACYLTRANSFERASE LIKE PROTEIN"/>
    <property type="match status" value="1"/>
</dbReference>
<evidence type="ECO:0000259" key="3">
    <source>
        <dbReference type="SMART" id="SM00703"/>
    </source>
</evidence>
<feature type="transmembrane region" description="Helical" evidence="1">
    <location>
        <begin position="513"/>
        <end position="530"/>
    </location>
</feature>
<feature type="transmembrane region" description="Helical" evidence="1">
    <location>
        <begin position="469"/>
        <end position="493"/>
    </location>
</feature>
<feature type="transmembrane region" description="Helical" evidence="1">
    <location>
        <begin position="596"/>
        <end position="616"/>
    </location>
</feature>